<keyword evidence="3" id="KW-1185">Reference proteome</keyword>
<sequence length="133" mass="16452">MPKRRRQRRNSNRVIRKKMKRVKKRKMIKTKKKTKKRRMKSKMKKRRMERRKVKRRMERRKMKRRKMNPKRTRKKTLLLIKMPSWRFHLRNLSGNLKKASTLSQLLTTQKLVLQSNSNVLITSFTVSHPSWIS</sequence>
<proteinExistence type="predicted"/>
<dbReference type="Proteomes" id="UP000268014">
    <property type="component" value="Unassembled WGS sequence"/>
</dbReference>
<organism evidence="2 3">
    <name type="scientific">Haemonchus placei</name>
    <name type="common">Barber's pole worm</name>
    <dbReference type="NCBI Taxonomy" id="6290"/>
    <lineage>
        <taxon>Eukaryota</taxon>
        <taxon>Metazoa</taxon>
        <taxon>Ecdysozoa</taxon>
        <taxon>Nematoda</taxon>
        <taxon>Chromadorea</taxon>
        <taxon>Rhabditida</taxon>
        <taxon>Rhabditina</taxon>
        <taxon>Rhabditomorpha</taxon>
        <taxon>Strongyloidea</taxon>
        <taxon>Trichostrongylidae</taxon>
        <taxon>Haemonchus</taxon>
    </lineage>
</organism>
<protein>
    <submittedName>
        <fullName evidence="2">Uncharacterized protein</fullName>
    </submittedName>
</protein>
<accession>A0A3P7YPM8</accession>
<dbReference type="EMBL" id="UZAF01023518">
    <property type="protein sequence ID" value="VDO90286.1"/>
    <property type="molecule type" value="Genomic_DNA"/>
</dbReference>
<reference evidence="2 3" key="1">
    <citation type="submission" date="2018-11" db="EMBL/GenBank/DDBJ databases">
        <authorList>
            <consortium name="Pathogen Informatics"/>
        </authorList>
    </citation>
    <scope>NUCLEOTIDE SEQUENCE [LARGE SCALE GENOMIC DNA]</scope>
    <source>
        <strain evidence="2 3">MHpl1</strain>
    </source>
</reference>
<evidence type="ECO:0000313" key="2">
    <source>
        <dbReference type="EMBL" id="VDO90286.1"/>
    </source>
</evidence>
<evidence type="ECO:0000313" key="3">
    <source>
        <dbReference type="Proteomes" id="UP000268014"/>
    </source>
</evidence>
<feature type="compositionally biased region" description="Basic residues" evidence="1">
    <location>
        <begin position="1"/>
        <end position="76"/>
    </location>
</feature>
<evidence type="ECO:0000256" key="1">
    <source>
        <dbReference type="SAM" id="MobiDB-lite"/>
    </source>
</evidence>
<name>A0A3P7YPM8_HAEPC</name>
<gene>
    <name evidence="2" type="ORF">HPLM_LOCUS21498</name>
</gene>
<dbReference type="AlphaFoldDB" id="A0A3P7YPM8"/>
<feature type="region of interest" description="Disordered" evidence="1">
    <location>
        <begin position="1"/>
        <end position="79"/>
    </location>
</feature>